<keyword evidence="2" id="KW-0805">Transcription regulation</keyword>
<evidence type="ECO:0000256" key="6">
    <source>
        <dbReference type="ARBA" id="ARBA00023242"/>
    </source>
</evidence>
<dbReference type="Gene3D" id="3.30.730.10">
    <property type="entry name" value="AP2/ERF domain"/>
    <property type="match status" value="1"/>
</dbReference>
<comment type="similarity">
    <text evidence="7">Belongs to the AP2/ERF transcription factor family. ERF subfamily.</text>
</comment>
<evidence type="ECO:0000256" key="3">
    <source>
        <dbReference type="ARBA" id="ARBA00023125"/>
    </source>
</evidence>
<sequence>MDDAHVTMLLGAAKLLHGRGHQLKVGIIELAHEFPIKGSGLQIREAIQLQLDVQRRLHEQLEMLNSEIWDCKGLQVWRKICSGSMNKFIPFLNYPHSAGGRMIEKKRKAEAEQTKLFCGCLLSLGFALNKRKLLLFSRTATTRDKETHQQHSRTPEAIIGFSGPKELCSNKRQRSENNISNGVNEGKHHPVYRGVRMRNWGKWVSEIREPRKKSRIWLGTYPTAEMAARAHDVAALAIKGQSAHLNFPDLARQLPRPVSSAPKDIQAAAAKAAAATIDDIGKAYGRQII</sequence>
<dbReference type="CDD" id="cd00018">
    <property type="entry name" value="AP2"/>
    <property type="match status" value="1"/>
</dbReference>
<reference evidence="9" key="1">
    <citation type="submission" date="2020-09" db="EMBL/GenBank/DDBJ databases">
        <title>Genome-Enabled Discovery of Anthraquinone Biosynthesis in Senna tora.</title>
        <authorList>
            <person name="Kang S.-H."/>
            <person name="Pandey R.P."/>
            <person name="Lee C.-M."/>
            <person name="Sim J.-S."/>
            <person name="Jeong J.-T."/>
            <person name="Choi B.-S."/>
            <person name="Jung M."/>
            <person name="Ginzburg D."/>
            <person name="Zhao K."/>
            <person name="Won S.Y."/>
            <person name="Oh T.-J."/>
            <person name="Yu Y."/>
            <person name="Kim N.-H."/>
            <person name="Lee O.R."/>
            <person name="Lee T.-H."/>
            <person name="Bashyal P."/>
            <person name="Kim T.-S."/>
            <person name="Lee W.-H."/>
            <person name="Kawkins C."/>
            <person name="Kim C.-K."/>
            <person name="Kim J.S."/>
            <person name="Ahn B.O."/>
            <person name="Rhee S.Y."/>
            <person name="Sohng J.K."/>
        </authorList>
    </citation>
    <scope>NUCLEOTIDE SEQUENCE</scope>
    <source>
        <tissue evidence="9">Leaf</tissue>
    </source>
</reference>
<keyword evidence="10" id="KW-1185">Reference proteome</keyword>
<evidence type="ECO:0000256" key="2">
    <source>
        <dbReference type="ARBA" id="ARBA00023015"/>
    </source>
</evidence>
<dbReference type="SMART" id="SM00380">
    <property type="entry name" value="AP2"/>
    <property type="match status" value="1"/>
</dbReference>
<evidence type="ECO:0000313" key="10">
    <source>
        <dbReference type="Proteomes" id="UP000634136"/>
    </source>
</evidence>
<gene>
    <name evidence="9" type="ORF">G2W53_001843</name>
</gene>
<organism evidence="9 10">
    <name type="scientific">Senna tora</name>
    <dbReference type="NCBI Taxonomy" id="362788"/>
    <lineage>
        <taxon>Eukaryota</taxon>
        <taxon>Viridiplantae</taxon>
        <taxon>Streptophyta</taxon>
        <taxon>Embryophyta</taxon>
        <taxon>Tracheophyta</taxon>
        <taxon>Spermatophyta</taxon>
        <taxon>Magnoliopsida</taxon>
        <taxon>eudicotyledons</taxon>
        <taxon>Gunneridae</taxon>
        <taxon>Pentapetalae</taxon>
        <taxon>rosids</taxon>
        <taxon>fabids</taxon>
        <taxon>Fabales</taxon>
        <taxon>Fabaceae</taxon>
        <taxon>Caesalpinioideae</taxon>
        <taxon>Cassia clade</taxon>
        <taxon>Senna</taxon>
    </lineage>
</organism>
<evidence type="ECO:0000256" key="4">
    <source>
        <dbReference type="ARBA" id="ARBA00023159"/>
    </source>
</evidence>
<evidence type="ECO:0000256" key="1">
    <source>
        <dbReference type="ARBA" id="ARBA00004123"/>
    </source>
</evidence>
<dbReference type="InterPro" id="IPR016177">
    <property type="entry name" value="DNA-bd_dom_sf"/>
</dbReference>
<comment type="caution">
    <text evidence="9">The sequence shown here is derived from an EMBL/GenBank/DDBJ whole genome shotgun (WGS) entry which is preliminary data.</text>
</comment>
<dbReference type="InterPro" id="IPR051032">
    <property type="entry name" value="AP2/ERF_TF_ERF_subfamily"/>
</dbReference>
<comment type="subcellular location">
    <subcellularLocation>
        <location evidence="1">Nucleus</location>
    </subcellularLocation>
</comment>
<feature type="domain" description="AP2/ERF" evidence="8">
    <location>
        <begin position="191"/>
        <end position="248"/>
    </location>
</feature>
<dbReference type="PANTHER" id="PTHR31985">
    <property type="entry name" value="ETHYLENE-RESPONSIVE TRANSCRIPTION FACTOR ERF042-RELATED"/>
    <property type="match status" value="1"/>
</dbReference>
<dbReference type="FunFam" id="3.30.730.10:FF:000001">
    <property type="entry name" value="Ethylene-responsive transcription factor 2"/>
    <property type="match status" value="1"/>
</dbReference>
<dbReference type="PANTHER" id="PTHR31985:SF292">
    <property type="entry name" value="AP2_ERF DOMAIN-CONTAINING PROTEIN"/>
    <property type="match status" value="1"/>
</dbReference>
<evidence type="ECO:0000256" key="5">
    <source>
        <dbReference type="ARBA" id="ARBA00023163"/>
    </source>
</evidence>
<dbReference type="Pfam" id="PF00847">
    <property type="entry name" value="AP2"/>
    <property type="match status" value="1"/>
</dbReference>
<dbReference type="AlphaFoldDB" id="A0A834XI02"/>
<dbReference type="GO" id="GO:0003677">
    <property type="term" value="F:DNA binding"/>
    <property type="evidence" value="ECO:0007669"/>
    <property type="project" value="UniProtKB-KW"/>
</dbReference>
<evidence type="ECO:0000313" key="9">
    <source>
        <dbReference type="EMBL" id="KAF7844938.1"/>
    </source>
</evidence>
<dbReference type="GO" id="GO:0005634">
    <property type="term" value="C:nucleus"/>
    <property type="evidence" value="ECO:0007669"/>
    <property type="project" value="UniProtKB-SubCell"/>
</dbReference>
<proteinExistence type="inferred from homology"/>
<accession>A0A834XI02</accession>
<evidence type="ECO:0000259" key="8">
    <source>
        <dbReference type="PROSITE" id="PS51032"/>
    </source>
</evidence>
<name>A0A834XI02_9FABA</name>
<dbReference type="PROSITE" id="PS51032">
    <property type="entry name" value="AP2_ERF"/>
    <property type="match status" value="1"/>
</dbReference>
<keyword evidence="6" id="KW-0539">Nucleus</keyword>
<dbReference type="PRINTS" id="PR00367">
    <property type="entry name" value="ETHRSPELEMNT"/>
</dbReference>
<keyword evidence="3" id="KW-0238">DNA-binding</keyword>
<dbReference type="Proteomes" id="UP000634136">
    <property type="component" value="Unassembled WGS sequence"/>
</dbReference>
<protein>
    <submittedName>
        <fullName evidence="9">Ethylene-responsive transcription factor ERF034</fullName>
    </submittedName>
</protein>
<dbReference type="SUPFAM" id="SSF54171">
    <property type="entry name" value="DNA-binding domain"/>
    <property type="match status" value="1"/>
</dbReference>
<evidence type="ECO:0000256" key="7">
    <source>
        <dbReference type="ARBA" id="ARBA00024343"/>
    </source>
</evidence>
<keyword evidence="4" id="KW-0010">Activator</keyword>
<dbReference type="EMBL" id="JAAIUW010000001">
    <property type="protein sequence ID" value="KAF7844938.1"/>
    <property type="molecule type" value="Genomic_DNA"/>
</dbReference>
<dbReference type="GO" id="GO:0003700">
    <property type="term" value="F:DNA-binding transcription factor activity"/>
    <property type="evidence" value="ECO:0007669"/>
    <property type="project" value="InterPro"/>
</dbReference>
<dbReference type="OrthoDB" id="1932364at2759"/>
<keyword evidence="5" id="KW-0804">Transcription</keyword>
<dbReference type="InterPro" id="IPR001471">
    <property type="entry name" value="AP2/ERF_dom"/>
</dbReference>
<dbReference type="InterPro" id="IPR036955">
    <property type="entry name" value="AP2/ERF_dom_sf"/>
</dbReference>